<dbReference type="PANTHER" id="PTHR21266:SF32">
    <property type="entry name" value="CHOLESTEROL 7-DESATURASE NVD"/>
    <property type="match status" value="1"/>
</dbReference>
<evidence type="ECO:0000313" key="14">
    <source>
        <dbReference type="EMBL" id="PZD74142.1"/>
    </source>
</evidence>
<evidence type="ECO:0000256" key="1">
    <source>
        <dbReference type="ARBA" id="ARBA00004370"/>
    </source>
</evidence>
<evidence type="ECO:0000256" key="4">
    <source>
        <dbReference type="ARBA" id="ARBA00022723"/>
    </source>
</evidence>
<dbReference type="PANTHER" id="PTHR21266">
    <property type="entry name" value="IRON-SULFUR DOMAIN CONTAINING PROTEIN"/>
    <property type="match status" value="1"/>
</dbReference>
<reference evidence="14 15" key="1">
    <citation type="journal article" date="2018" name="Sci. Rep.">
        <title>A novel species of the marine cyanobacterium Acaryochloris with a unique pigment content and lifestyle.</title>
        <authorList>
            <person name="Partensky F."/>
            <person name="Six C."/>
            <person name="Ratin M."/>
            <person name="Garczarek L."/>
            <person name="Vaulot D."/>
            <person name="Probert I."/>
            <person name="Calteau A."/>
            <person name="Gourvil P."/>
            <person name="Marie D."/>
            <person name="Grebert T."/>
            <person name="Bouchier C."/>
            <person name="Le Panse S."/>
            <person name="Gachenot M."/>
            <person name="Rodriguez F."/>
            <person name="Garrido J.L."/>
        </authorList>
    </citation>
    <scope>NUCLEOTIDE SEQUENCE [LARGE SCALE GENOMIC DNA]</scope>
    <source>
        <strain evidence="14 15">RCC1774</strain>
    </source>
</reference>
<dbReference type="AlphaFoldDB" id="A0A2W1JUH0"/>
<keyword evidence="10 12" id="KW-0472">Membrane</keyword>
<evidence type="ECO:0000313" key="15">
    <source>
        <dbReference type="Proteomes" id="UP000248857"/>
    </source>
</evidence>
<dbReference type="EC" id="1.14.15.17" evidence="14"/>
<keyword evidence="5" id="KW-0809">Transit peptide</keyword>
<dbReference type="GO" id="GO:0051537">
    <property type="term" value="F:2 iron, 2 sulfur cluster binding"/>
    <property type="evidence" value="ECO:0007669"/>
    <property type="project" value="UniProtKB-KW"/>
</dbReference>
<dbReference type="InterPro" id="IPR036922">
    <property type="entry name" value="Rieske_2Fe-2S_sf"/>
</dbReference>
<dbReference type="GO" id="GO:0016020">
    <property type="term" value="C:membrane"/>
    <property type="evidence" value="ECO:0007669"/>
    <property type="project" value="UniProtKB-SubCell"/>
</dbReference>
<comment type="subcellular location">
    <subcellularLocation>
        <location evidence="1">Membrane</location>
    </subcellularLocation>
</comment>
<dbReference type="RefSeq" id="WP_110985102.1">
    <property type="nucleotide sequence ID" value="NZ_CAWNWM010000003.1"/>
</dbReference>
<dbReference type="GO" id="GO:0016705">
    <property type="term" value="F:oxidoreductase activity, acting on paired donors, with incorporation or reduction of molecular oxygen"/>
    <property type="evidence" value="ECO:0007669"/>
    <property type="project" value="UniProtKB-ARBA"/>
</dbReference>
<comment type="caution">
    <text evidence="14">The sequence shown here is derived from an EMBL/GenBank/DDBJ whole genome shotgun (WGS) entry which is preliminary data.</text>
</comment>
<dbReference type="InterPro" id="IPR017941">
    <property type="entry name" value="Rieske_2Fe-2S"/>
</dbReference>
<keyword evidence="6 12" id="KW-1133">Transmembrane helix</keyword>
<dbReference type="Pfam" id="PF08417">
    <property type="entry name" value="PaO"/>
    <property type="match status" value="1"/>
</dbReference>
<dbReference type="InterPro" id="IPR050584">
    <property type="entry name" value="Cholesterol_7-desaturase"/>
</dbReference>
<keyword evidence="9" id="KW-0411">Iron-sulfur</keyword>
<evidence type="ECO:0000256" key="10">
    <source>
        <dbReference type="ARBA" id="ARBA00023136"/>
    </source>
</evidence>
<evidence type="ECO:0000256" key="11">
    <source>
        <dbReference type="SAM" id="MobiDB-lite"/>
    </source>
</evidence>
<protein>
    <submittedName>
        <fullName evidence="14">Pheophorbide a oxygenase</fullName>
        <ecNumber evidence="14">1.14.15.17</ecNumber>
    </submittedName>
</protein>
<feature type="compositionally biased region" description="Polar residues" evidence="11">
    <location>
        <begin position="1"/>
        <end position="27"/>
    </location>
</feature>
<feature type="domain" description="Rieske" evidence="13">
    <location>
        <begin position="41"/>
        <end position="150"/>
    </location>
</feature>
<dbReference type="GO" id="GO:0010277">
    <property type="term" value="F:chlorophyllide a oxygenase activity"/>
    <property type="evidence" value="ECO:0007669"/>
    <property type="project" value="InterPro"/>
</dbReference>
<dbReference type="SUPFAM" id="SSF55961">
    <property type="entry name" value="Bet v1-like"/>
    <property type="match status" value="1"/>
</dbReference>
<dbReference type="EMBL" id="PQWO01000003">
    <property type="protein sequence ID" value="PZD74142.1"/>
    <property type="molecule type" value="Genomic_DNA"/>
</dbReference>
<evidence type="ECO:0000259" key="13">
    <source>
        <dbReference type="PROSITE" id="PS51296"/>
    </source>
</evidence>
<keyword evidence="4" id="KW-0479">Metal-binding</keyword>
<accession>A0A2W1JUH0</accession>
<name>A0A2W1JUH0_9CYAN</name>
<sequence length="467" mass="52235">MLDNSTVAVQVPSATASQEPTSESSALGGSDPHRFDWHEAWHPIAYISDLDVAQPNPFTLLGQDLVIWWDPQQSAWTVFEDRCPHRLARFSEGRVTEDGLLECPYHGWTFSGDGQCQYIPQQVEGQAAETSSRACVQSLPTAMRQGLLFVYLGNPECAAQVKVPIIEPLEEGPDEWVCLNTFRDLPYDALTLLENVLDPSHLPYTHHRSVGDRANASPVELEVVKAGKAGFDGLWAEGPRRGKLGPQDTRFIAPGLMWHEITSEQYGRTVTAVYAVPTKKGHCRLFARFPFKFKAKAPGIFMKLTPQWYNHINQNNILEDDQIFLHHQERYLEQSGGSGRASKAFYLPTKADTFVKALHQWVNQFEADPFAGESLPPALPKHELLDRYYSHTVNCPSCRGALKNIKRLRLGVGVLGVSLWGLSPLIHSGVFVTVPVALCGAAWWGLKRLEKRFYEGRAVPLRNLPDS</sequence>
<dbReference type="CDD" id="cd03480">
    <property type="entry name" value="Rieske_RO_Alpha_PaO"/>
    <property type="match status" value="1"/>
</dbReference>
<feature type="region of interest" description="Disordered" evidence="11">
    <location>
        <begin position="1"/>
        <end position="30"/>
    </location>
</feature>
<dbReference type="GO" id="GO:0005737">
    <property type="term" value="C:cytoplasm"/>
    <property type="evidence" value="ECO:0007669"/>
    <property type="project" value="TreeGrafter"/>
</dbReference>
<keyword evidence="8" id="KW-0408">Iron</keyword>
<dbReference type="Proteomes" id="UP000248857">
    <property type="component" value="Unassembled WGS sequence"/>
</dbReference>
<organism evidence="14 15">
    <name type="scientific">Acaryochloris thomasi RCC1774</name>
    <dbReference type="NCBI Taxonomy" id="1764569"/>
    <lineage>
        <taxon>Bacteria</taxon>
        <taxon>Bacillati</taxon>
        <taxon>Cyanobacteriota</taxon>
        <taxon>Cyanophyceae</taxon>
        <taxon>Acaryochloridales</taxon>
        <taxon>Acaryochloridaceae</taxon>
        <taxon>Acaryochloris</taxon>
        <taxon>Acaryochloris thomasi</taxon>
    </lineage>
</organism>
<dbReference type="GO" id="GO:0032441">
    <property type="term" value="F:pheophorbide a oxygenase activity"/>
    <property type="evidence" value="ECO:0007669"/>
    <property type="project" value="UniProtKB-EC"/>
</dbReference>
<dbReference type="Gene3D" id="2.102.10.10">
    <property type="entry name" value="Rieske [2Fe-2S] iron-sulphur domain"/>
    <property type="match status" value="1"/>
</dbReference>
<keyword evidence="7 14" id="KW-0560">Oxidoreductase</keyword>
<keyword evidence="2 12" id="KW-0812">Transmembrane</keyword>
<dbReference type="OrthoDB" id="477744at2"/>
<evidence type="ECO:0000256" key="2">
    <source>
        <dbReference type="ARBA" id="ARBA00022692"/>
    </source>
</evidence>
<keyword evidence="3" id="KW-0001">2Fe-2S</keyword>
<evidence type="ECO:0000256" key="8">
    <source>
        <dbReference type="ARBA" id="ARBA00023004"/>
    </source>
</evidence>
<dbReference type="InterPro" id="IPR013626">
    <property type="entry name" value="PaO"/>
</dbReference>
<evidence type="ECO:0000256" key="7">
    <source>
        <dbReference type="ARBA" id="ARBA00023002"/>
    </source>
</evidence>
<evidence type="ECO:0000256" key="5">
    <source>
        <dbReference type="ARBA" id="ARBA00022946"/>
    </source>
</evidence>
<evidence type="ECO:0000256" key="6">
    <source>
        <dbReference type="ARBA" id="ARBA00022989"/>
    </source>
</evidence>
<evidence type="ECO:0000256" key="9">
    <source>
        <dbReference type="ARBA" id="ARBA00023014"/>
    </source>
</evidence>
<evidence type="ECO:0000256" key="3">
    <source>
        <dbReference type="ARBA" id="ARBA00022714"/>
    </source>
</evidence>
<dbReference type="Pfam" id="PF00355">
    <property type="entry name" value="Rieske"/>
    <property type="match status" value="1"/>
</dbReference>
<proteinExistence type="predicted"/>
<feature type="transmembrane region" description="Helical" evidence="12">
    <location>
        <begin position="425"/>
        <end position="446"/>
    </location>
</feature>
<dbReference type="Gene3D" id="3.90.380.10">
    <property type="entry name" value="Naphthalene 1,2-dioxygenase Alpha Subunit, Chain A, domain 1"/>
    <property type="match status" value="1"/>
</dbReference>
<dbReference type="PROSITE" id="PS51296">
    <property type="entry name" value="RIESKE"/>
    <property type="match status" value="1"/>
</dbReference>
<keyword evidence="15" id="KW-1185">Reference proteome</keyword>
<evidence type="ECO:0000256" key="12">
    <source>
        <dbReference type="SAM" id="Phobius"/>
    </source>
</evidence>
<dbReference type="SUPFAM" id="SSF50022">
    <property type="entry name" value="ISP domain"/>
    <property type="match status" value="1"/>
</dbReference>
<gene>
    <name evidence="14" type="primary">pao_1</name>
    <name evidence="14" type="ORF">C1752_01114</name>
</gene>
<dbReference type="GO" id="GO:0046872">
    <property type="term" value="F:metal ion binding"/>
    <property type="evidence" value="ECO:0007669"/>
    <property type="project" value="UniProtKB-KW"/>
</dbReference>